<evidence type="ECO:0000313" key="2">
    <source>
        <dbReference type="EMBL" id="QWZ08850.1"/>
    </source>
</evidence>
<evidence type="ECO:0000313" key="3">
    <source>
        <dbReference type="Proteomes" id="UP000683575"/>
    </source>
</evidence>
<dbReference type="PANTHER" id="PTHR30383:SF5">
    <property type="entry name" value="SGNH HYDROLASE-TYPE ESTERASE DOMAIN-CONTAINING PROTEIN"/>
    <property type="match status" value="1"/>
</dbReference>
<dbReference type="EMBL" id="CP077062">
    <property type="protein sequence ID" value="QWZ08850.1"/>
    <property type="molecule type" value="Genomic_DNA"/>
</dbReference>
<dbReference type="RefSeq" id="WP_216940696.1">
    <property type="nucleotide sequence ID" value="NZ_CP077062.1"/>
</dbReference>
<gene>
    <name evidence="2" type="ORF">KRR39_03075</name>
</gene>
<dbReference type="KEGG" id="nps:KRR39_03075"/>
<dbReference type="Pfam" id="PF13472">
    <property type="entry name" value="Lipase_GDSL_2"/>
    <property type="match status" value="1"/>
</dbReference>
<keyword evidence="3" id="KW-1185">Reference proteome</keyword>
<protein>
    <submittedName>
        <fullName evidence="2">SGNH/GDSL hydrolase family protein</fullName>
    </submittedName>
</protein>
<evidence type="ECO:0000259" key="1">
    <source>
        <dbReference type="Pfam" id="PF13472"/>
    </source>
</evidence>
<proteinExistence type="predicted"/>
<reference evidence="2" key="1">
    <citation type="submission" date="2021-06" db="EMBL/GenBank/DDBJ databases">
        <title>Complete genome sequence of Nocardioides sp. G188.</title>
        <authorList>
            <person name="Im W.-T."/>
        </authorList>
    </citation>
    <scope>NUCLEOTIDE SEQUENCE</scope>
    <source>
        <strain evidence="2">G188</strain>
    </source>
</reference>
<dbReference type="GO" id="GO:0004622">
    <property type="term" value="F:phosphatidylcholine lysophospholipase activity"/>
    <property type="evidence" value="ECO:0007669"/>
    <property type="project" value="TreeGrafter"/>
</dbReference>
<dbReference type="InterPro" id="IPR013830">
    <property type="entry name" value="SGNH_hydro"/>
</dbReference>
<keyword evidence="2" id="KW-0378">Hydrolase</keyword>
<dbReference type="InterPro" id="IPR051532">
    <property type="entry name" value="Ester_Hydrolysis_Enzymes"/>
</dbReference>
<name>A0A975T0L2_9ACTN</name>
<dbReference type="CDD" id="cd01836">
    <property type="entry name" value="FeeA_FeeB_like"/>
    <property type="match status" value="1"/>
</dbReference>
<dbReference type="AlphaFoldDB" id="A0A975T0L2"/>
<dbReference type="PANTHER" id="PTHR30383">
    <property type="entry name" value="THIOESTERASE 1/PROTEASE 1/LYSOPHOSPHOLIPASE L1"/>
    <property type="match status" value="1"/>
</dbReference>
<organism evidence="2 3">
    <name type="scientific">Nocardioides panacis</name>
    <dbReference type="NCBI Taxonomy" id="2849501"/>
    <lineage>
        <taxon>Bacteria</taxon>
        <taxon>Bacillati</taxon>
        <taxon>Actinomycetota</taxon>
        <taxon>Actinomycetes</taxon>
        <taxon>Propionibacteriales</taxon>
        <taxon>Nocardioidaceae</taxon>
        <taxon>Nocardioides</taxon>
    </lineage>
</organism>
<sequence length="282" mass="29806">MTGDLRRAGGLLVSASAVASVGAWQLLRAQARTARAAIGKPLGEAGFQVDRTYQRSRGRPLTLLVLGDSIAAGLGADRRRQTLGVRLAKELARAADRSVRLVCSAEVGAETWQLACQLDRLPGDVRPDVTVVVVGGNDVIHRVRLADSVRHLEVAVRALRARGSQVVVGTCPDLGALHAVPQPLRQLGRQASRRLALAQREAVVRCDGYAVSLAHVVGPVFLSRPEEMFAADRFHPSAAGYRRTARALLPSVLAGLGLLDDVPAGHHRPGAAPDGAVRATAL</sequence>
<accession>A0A975T0L2</accession>
<dbReference type="Proteomes" id="UP000683575">
    <property type="component" value="Chromosome"/>
</dbReference>
<feature type="domain" description="SGNH hydrolase-type esterase" evidence="1">
    <location>
        <begin position="65"/>
        <end position="243"/>
    </location>
</feature>